<evidence type="ECO:0000256" key="1">
    <source>
        <dbReference type="ARBA" id="ARBA00004651"/>
    </source>
</evidence>
<dbReference type="Pfam" id="PF00005">
    <property type="entry name" value="ABC_tran"/>
    <property type="match status" value="1"/>
</dbReference>
<comment type="caution">
    <text evidence="10">The sequence shown here is derived from an EMBL/GenBank/DDBJ whole genome shotgun (WGS) entry which is preliminary data.</text>
</comment>
<evidence type="ECO:0000259" key="9">
    <source>
        <dbReference type="PROSITE" id="PS50929"/>
    </source>
</evidence>
<feature type="domain" description="ABC transmembrane type-1" evidence="9">
    <location>
        <begin position="28"/>
        <end position="326"/>
    </location>
</feature>
<dbReference type="PROSITE" id="PS50929">
    <property type="entry name" value="ABC_TM1F"/>
    <property type="match status" value="1"/>
</dbReference>
<organism evidence="10 11">
    <name type="scientific">Rhodocista pekingensis</name>
    <dbReference type="NCBI Taxonomy" id="201185"/>
    <lineage>
        <taxon>Bacteria</taxon>
        <taxon>Pseudomonadati</taxon>
        <taxon>Pseudomonadota</taxon>
        <taxon>Alphaproteobacteria</taxon>
        <taxon>Rhodospirillales</taxon>
        <taxon>Azospirillaceae</taxon>
        <taxon>Rhodocista</taxon>
    </lineage>
</organism>
<dbReference type="InterPro" id="IPR003439">
    <property type="entry name" value="ABC_transporter-like_ATP-bd"/>
</dbReference>
<feature type="transmembrane region" description="Helical" evidence="7">
    <location>
        <begin position="265"/>
        <end position="286"/>
    </location>
</feature>
<evidence type="ECO:0000256" key="7">
    <source>
        <dbReference type="SAM" id="Phobius"/>
    </source>
</evidence>
<feature type="transmembrane region" description="Helical" evidence="7">
    <location>
        <begin position="27"/>
        <end position="46"/>
    </location>
</feature>
<dbReference type="InterPro" id="IPR027417">
    <property type="entry name" value="P-loop_NTPase"/>
</dbReference>
<evidence type="ECO:0000259" key="8">
    <source>
        <dbReference type="PROSITE" id="PS50893"/>
    </source>
</evidence>
<feature type="transmembrane region" description="Helical" evidence="7">
    <location>
        <begin position="153"/>
        <end position="175"/>
    </location>
</feature>
<evidence type="ECO:0000313" key="11">
    <source>
        <dbReference type="Proteomes" id="UP001596456"/>
    </source>
</evidence>
<feature type="domain" description="ABC transporter" evidence="8">
    <location>
        <begin position="360"/>
        <end position="584"/>
    </location>
</feature>
<dbReference type="SUPFAM" id="SSF52540">
    <property type="entry name" value="P-loop containing nucleoside triphosphate hydrolases"/>
    <property type="match status" value="1"/>
</dbReference>
<keyword evidence="2 7" id="KW-0812">Transmembrane</keyword>
<name>A0ABW2KY41_9PROT</name>
<feature type="transmembrane region" description="Helical" evidence="7">
    <location>
        <begin position="181"/>
        <end position="200"/>
    </location>
</feature>
<evidence type="ECO:0000256" key="4">
    <source>
        <dbReference type="ARBA" id="ARBA00022840"/>
    </source>
</evidence>
<reference evidence="11" key="1">
    <citation type="journal article" date="2019" name="Int. J. Syst. Evol. Microbiol.">
        <title>The Global Catalogue of Microorganisms (GCM) 10K type strain sequencing project: providing services to taxonomists for standard genome sequencing and annotation.</title>
        <authorList>
            <consortium name="The Broad Institute Genomics Platform"/>
            <consortium name="The Broad Institute Genome Sequencing Center for Infectious Disease"/>
            <person name="Wu L."/>
            <person name="Ma J."/>
        </authorList>
    </citation>
    <scope>NUCLEOTIDE SEQUENCE [LARGE SCALE GENOMIC DNA]</scope>
    <source>
        <strain evidence="11">CGMCC 1.16275</strain>
    </source>
</reference>
<gene>
    <name evidence="10" type="ORF">ACFQPS_17570</name>
</gene>
<dbReference type="SMART" id="SM00382">
    <property type="entry name" value="AAA"/>
    <property type="match status" value="1"/>
</dbReference>
<sequence>MTSPVPTGAAALYARAFREARAFRPHLAAVLLVGLLGLPIALVLPIPVTLVVDHVLAGHPVTGWLAGLVPAAVAAAPDRLLRLAVLAGAVFALLSAAHHYLDWMLRDWLAERMVLDFRGRLLRRGLTLPGEAFERGSQESAHRIQHDAPALQWTALYGIIPMAVALVSLAGVLAVTARIDAGLAGVALATAVPVIMLIHLSQTRLRGRWTAVKDGEGAAFAVAQETLAASRLVAAFGREEAETDRFLTAARTAFRQRQRVIRVEGLLTVSLGLASGLGTTAILYLGARGVQAGSLSLGELLLVMGYLAQLYAPLQQIGSHITGQQRALVSAGRAFALMDAVPAVTEAPDAEPLARARGHLRLEGVGFRYDPRTPVLTGVGLDIPAGSCVGIVGRTGAGKSTLVNLLMRQIDPTEGRILLDGHDLRHIRLRDLRRQFAVVPQDPTLFSTSIAANIAYGEPDAPIGRIIAAARQAAAHDFIMALPDGYATRVGERGTRLSGGERQRIAIARAFLMDAPVLVLDEPTSAIDAATETEILESLERLMRGRTTVVIAHRLATLRRADLVLRVEGGRVAPDAADPLRLVS</sequence>
<dbReference type="PANTHER" id="PTHR24221:SF654">
    <property type="entry name" value="ATP-BINDING CASSETTE SUB-FAMILY B MEMBER 6"/>
    <property type="match status" value="1"/>
</dbReference>
<dbReference type="PROSITE" id="PS50893">
    <property type="entry name" value="ABC_TRANSPORTER_2"/>
    <property type="match status" value="1"/>
</dbReference>
<accession>A0ABW2KY41</accession>
<dbReference type="InterPro" id="IPR039421">
    <property type="entry name" value="Type_1_exporter"/>
</dbReference>
<keyword evidence="5 7" id="KW-1133">Transmembrane helix</keyword>
<evidence type="ECO:0000313" key="10">
    <source>
        <dbReference type="EMBL" id="MFC7334979.1"/>
    </source>
</evidence>
<evidence type="ECO:0000256" key="3">
    <source>
        <dbReference type="ARBA" id="ARBA00022741"/>
    </source>
</evidence>
<proteinExistence type="predicted"/>
<protein>
    <submittedName>
        <fullName evidence="10">ABC transporter ATP-binding protein</fullName>
    </submittedName>
</protein>
<comment type="subcellular location">
    <subcellularLocation>
        <location evidence="1">Cell membrane</location>
        <topology evidence="1">Multi-pass membrane protein</topology>
    </subcellularLocation>
</comment>
<dbReference type="RefSeq" id="WP_377360518.1">
    <property type="nucleotide sequence ID" value="NZ_JBHTCM010000025.1"/>
</dbReference>
<dbReference type="Pfam" id="PF00664">
    <property type="entry name" value="ABC_membrane"/>
    <property type="match status" value="1"/>
</dbReference>
<evidence type="ECO:0000256" key="5">
    <source>
        <dbReference type="ARBA" id="ARBA00022989"/>
    </source>
</evidence>
<dbReference type="Gene3D" id="3.40.50.300">
    <property type="entry name" value="P-loop containing nucleotide triphosphate hydrolases"/>
    <property type="match status" value="1"/>
</dbReference>
<keyword evidence="11" id="KW-1185">Reference proteome</keyword>
<dbReference type="GO" id="GO:0005524">
    <property type="term" value="F:ATP binding"/>
    <property type="evidence" value="ECO:0007669"/>
    <property type="project" value="UniProtKB-KW"/>
</dbReference>
<keyword evidence="3" id="KW-0547">Nucleotide-binding</keyword>
<dbReference type="InterPro" id="IPR017871">
    <property type="entry name" value="ABC_transporter-like_CS"/>
</dbReference>
<keyword evidence="6 7" id="KW-0472">Membrane</keyword>
<dbReference type="Proteomes" id="UP001596456">
    <property type="component" value="Unassembled WGS sequence"/>
</dbReference>
<dbReference type="SUPFAM" id="SSF90123">
    <property type="entry name" value="ABC transporter transmembrane region"/>
    <property type="match status" value="1"/>
</dbReference>
<evidence type="ECO:0000256" key="6">
    <source>
        <dbReference type="ARBA" id="ARBA00023136"/>
    </source>
</evidence>
<dbReference type="PANTHER" id="PTHR24221">
    <property type="entry name" value="ATP-BINDING CASSETTE SUB-FAMILY B"/>
    <property type="match status" value="1"/>
</dbReference>
<evidence type="ECO:0000256" key="2">
    <source>
        <dbReference type="ARBA" id="ARBA00022692"/>
    </source>
</evidence>
<dbReference type="InterPro" id="IPR003593">
    <property type="entry name" value="AAA+_ATPase"/>
</dbReference>
<dbReference type="Gene3D" id="1.20.1560.10">
    <property type="entry name" value="ABC transporter type 1, transmembrane domain"/>
    <property type="match status" value="1"/>
</dbReference>
<dbReference type="InterPro" id="IPR036640">
    <property type="entry name" value="ABC1_TM_sf"/>
</dbReference>
<dbReference type="EMBL" id="JBHTCM010000025">
    <property type="protein sequence ID" value="MFC7334979.1"/>
    <property type="molecule type" value="Genomic_DNA"/>
</dbReference>
<dbReference type="InterPro" id="IPR011527">
    <property type="entry name" value="ABC1_TM_dom"/>
</dbReference>
<feature type="transmembrane region" description="Helical" evidence="7">
    <location>
        <begin position="80"/>
        <end position="101"/>
    </location>
</feature>
<dbReference type="PROSITE" id="PS00211">
    <property type="entry name" value="ABC_TRANSPORTER_1"/>
    <property type="match status" value="1"/>
</dbReference>
<keyword evidence="4 10" id="KW-0067">ATP-binding</keyword>